<accession>A0A8S1WQI6</accession>
<organism evidence="1 2">
    <name type="scientific">Paramecium octaurelia</name>
    <dbReference type="NCBI Taxonomy" id="43137"/>
    <lineage>
        <taxon>Eukaryota</taxon>
        <taxon>Sar</taxon>
        <taxon>Alveolata</taxon>
        <taxon>Ciliophora</taxon>
        <taxon>Intramacronucleata</taxon>
        <taxon>Oligohymenophorea</taxon>
        <taxon>Peniculida</taxon>
        <taxon>Parameciidae</taxon>
        <taxon>Paramecium</taxon>
    </lineage>
</organism>
<comment type="caution">
    <text evidence="1">The sequence shown here is derived from an EMBL/GenBank/DDBJ whole genome shotgun (WGS) entry which is preliminary data.</text>
</comment>
<name>A0A8S1WQI6_PAROT</name>
<protein>
    <submittedName>
        <fullName evidence="1">Uncharacterized protein</fullName>
    </submittedName>
</protein>
<dbReference type="AlphaFoldDB" id="A0A8S1WQI6"/>
<evidence type="ECO:0000313" key="2">
    <source>
        <dbReference type="Proteomes" id="UP000683925"/>
    </source>
</evidence>
<proteinExistence type="predicted"/>
<reference evidence="1" key="1">
    <citation type="submission" date="2021-01" db="EMBL/GenBank/DDBJ databases">
        <authorList>
            <consortium name="Genoscope - CEA"/>
            <person name="William W."/>
        </authorList>
    </citation>
    <scope>NUCLEOTIDE SEQUENCE</scope>
</reference>
<evidence type="ECO:0000313" key="1">
    <source>
        <dbReference type="EMBL" id="CAD8187976.1"/>
    </source>
</evidence>
<dbReference type="Proteomes" id="UP000683925">
    <property type="component" value="Unassembled WGS sequence"/>
</dbReference>
<dbReference type="EMBL" id="CAJJDP010000090">
    <property type="protein sequence ID" value="CAD8187976.1"/>
    <property type="molecule type" value="Genomic_DNA"/>
</dbReference>
<gene>
    <name evidence="1" type="ORF">POCTA_138.1.T0910164</name>
</gene>
<keyword evidence="2" id="KW-1185">Reference proteome</keyword>
<sequence>MKGYFETSSRNYIDLQIKQEISCNQFVKLVNFNAIFVNQFHYLYLLNNALECNDYVLDQYYKNVTFNVKNAKTVQLIQFVWFLFISLYKVIKCKFHSVNVWTVIMMIFKVQIA</sequence>